<dbReference type="AlphaFoldDB" id="C9KP49"/>
<dbReference type="FunFam" id="3.40.50.720:FF:000084">
    <property type="entry name" value="Short-chain dehydrogenase reductase"/>
    <property type="match status" value="1"/>
</dbReference>
<name>C9KP49_9FIRM</name>
<dbReference type="SUPFAM" id="SSF51735">
    <property type="entry name" value="NAD(P)-binding Rossmann-fold domains"/>
    <property type="match status" value="1"/>
</dbReference>
<dbReference type="STRING" id="500635.MITSMUL_05004"/>
<sequence>MEAKSRKTVIITGGTTGIGKATAIKFAENNYNVVITSRDAKKETVVKNEFKAKGLEVDFQVLDVRNEGQVEALIKETVAKYGKLDVMVNNSGISLGNAVLAETESDDLKQMLDTNVMGVYYGMKYAIKEMLKTNGGSIVNLASIAGLNGLYATAQYNATKHAVVGLTKGAAIDYAQQGIRINAVAPGAIKTDILQNAIDAGTYDVSGIEAIHPMNRLGRPEDIANGIFFLASDENKFITGAILSIDGGYNAK</sequence>
<dbReference type="EMBL" id="ABWK02000020">
    <property type="protein sequence ID" value="EEX68004.1"/>
    <property type="molecule type" value="Genomic_DNA"/>
</dbReference>
<dbReference type="NCBIfam" id="NF005559">
    <property type="entry name" value="PRK07231.1"/>
    <property type="match status" value="1"/>
</dbReference>
<dbReference type="PATRIC" id="fig|500635.8.peg.1677"/>
<keyword evidence="2" id="KW-0560">Oxidoreductase</keyword>
<dbReference type="HOGENOM" id="CLU_010194_1_0_9"/>
<dbReference type="GO" id="GO:0016616">
    <property type="term" value="F:oxidoreductase activity, acting on the CH-OH group of donors, NAD or NADP as acceptor"/>
    <property type="evidence" value="ECO:0007669"/>
    <property type="project" value="TreeGrafter"/>
</dbReference>
<dbReference type="PANTHER" id="PTHR42760:SF124">
    <property type="entry name" value="SHORT-CHAIN DEHYDROGENASE_REDUCTASE"/>
    <property type="match status" value="1"/>
</dbReference>
<dbReference type="InterPro" id="IPR036291">
    <property type="entry name" value="NAD(P)-bd_dom_sf"/>
</dbReference>
<gene>
    <name evidence="3" type="ORF">MITSMUL_05004</name>
</gene>
<dbReference type="Proteomes" id="UP000003671">
    <property type="component" value="Unassembled WGS sequence"/>
</dbReference>
<comment type="similarity">
    <text evidence="1">Belongs to the short-chain dehydrogenases/reductases (SDR) family.</text>
</comment>
<dbReference type="PRINTS" id="PR00080">
    <property type="entry name" value="SDRFAMILY"/>
</dbReference>
<keyword evidence="4" id="KW-1185">Reference proteome</keyword>
<evidence type="ECO:0000256" key="2">
    <source>
        <dbReference type="ARBA" id="ARBA00023002"/>
    </source>
</evidence>
<organism evidence="3 4">
    <name type="scientific">Mitsuokella multacida DSM 20544</name>
    <dbReference type="NCBI Taxonomy" id="500635"/>
    <lineage>
        <taxon>Bacteria</taxon>
        <taxon>Bacillati</taxon>
        <taxon>Bacillota</taxon>
        <taxon>Negativicutes</taxon>
        <taxon>Selenomonadales</taxon>
        <taxon>Selenomonadaceae</taxon>
        <taxon>Mitsuokella</taxon>
    </lineage>
</organism>
<evidence type="ECO:0000313" key="3">
    <source>
        <dbReference type="EMBL" id="EEX68004.1"/>
    </source>
</evidence>
<comment type="caution">
    <text evidence="3">The sequence shown here is derived from an EMBL/GenBank/DDBJ whole genome shotgun (WGS) entry which is preliminary data.</text>
</comment>
<dbReference type="InterPro" id="IPR020904">
    <property type="entry name" value="Sc_DH/Rdtase_CS"/>
</dbReference>
<dbReference type="eggNOG" id="COG1028">
    <property type="taxonomic scope" value="Bacteria"/>
</dbReference>
<reference evidence="3" key="1">
    <citation type="submission" date="2009-09" db="EMBL/GenBank/DDBJ databases">
        <authorList>
            <person name="Weinstock G."/>
            <person name="Sodergren E."/>
            <person name="Clifton S."/>
            <person name="Fulton L."/>
            <person name="Fulton B."/>
            <person name="Courtney L."/>
            <person name="Fronick C."/>
            <person name="Harrison M."/>
            <person name="Strong C."/>
            <person name="Farmer C."/>
            <person name="Delahaunty K."/>
            <person name="Markovic C."/>
            <person name="Hall O."/>
            <person name="Minx P."/>
            <person name="Tomlinson C."/>
            <person name="Mitreva M."/>
            <person name="Nelson J."/>
            <person name="Hou S."/>
            <person name="Wollam A."/>
            <person name="Pepin K.H."/>
            <person name="Johnson M."/>
            <person name="Bhonagiri V."/>
            <person name="Nash W.E."/>
            <person name="Warren W."/>
            <person name="Chinwalla A."/>
            <person name="Mardis E.R."/>
            <person name="Wilson R.K."/>
        </authorList>
    </citation>
    <scope>NUCLEOTIDE SEQUENCE [LARGE SCALE GENOMIC DNA]</scope>
    <source>
        <strain evidence="3">DSM 20544</strain>
    </source>
</reference>
<accession>C9KP49</accession>
<evidence type="ECO:0000256" key="1">
    <source>
        <dbReference type="ARBA" id="ARBA00006484"/>
    </source>
</evidence>
<dbReference type="PRINTS" id="PR00081">
    <property type="entry name" value="GDHRDH"/>
</dbReference>
<evidence type="ECO:0000313" key="4">
    <source>
        <dbReference type="Proteomes" id="UP000003671"/>
    </source>
</evidence>
<protein>
    <submittedName>
        <fullName evidence="3">Oxidoreductase, short chain dehydrogenase/reductase family protein</fullName>
    </submittedName>
</protein>
<dbReference type="GO" id="GO:0008206">
    <property type="term" value="P:bile acid metabolic process"/>
    <property type="evidence" value="ECO:0007669"/>
    <property type="project" value="UniProtKB-ARBA"/>
</dbReference>
<dbReference type="CDD" id="cd05233">
    <property type="entry name" value="SDR_c"/>
    <property type="match status" value="1"/>
</dbReference>
<dbReference type="PANTHER" id="PTHR42760">
    <property type="entry name" value="SHORT-CHAIN DEHYDROGENASES/REDUCTASES FAMILY MEMBER"/>
    <property type="match status" value="1"/>
</dbReference>
<dbReference type="Pfam" id="PF13561">
    <property type="entry name" value="adh_short_C2"/>
    <property type="match status" value="1"/>
</dbReference>
<dbReference type="RefSeq" id="WP_005841996.1">
    <property type="nucleotide sequence ID" value="NZ_GG697142.2"/>
</dbReference>
<dbReference type="InterPro" id="IPR002347">
    <property type="entry name" value="SDR_fam"/>
</dbReference>
<proteinExistence type="inferred from homology"/>
<dbReference type="GeneID" id="93481968"/>
<dbReference type="Gene3D" id="3.40.50.720">
    <property type="entry name" value="NAD(P)-binding Rossmann-like Domain"/>
    <property type="match status" value="1"/>
</dbReference>
<dbReference type="PROSITE" id="PS00061">
    <property type="entry name" value="ADH_SHORT"/>
    <property type="match status" value="1"/>
</dbReference>